<keyword evidence="3 9" id="KW-0547">Nucleotide-binding</keyword>
<evidence type="ECO:0000256" key="8">
    <source>
        <dbReference type="ARBA" id="ARBA00047552"/>
    </source>
</evidence>
<dbReference type="CDD" id="cd07962">
    <property type="entry name" value="Anticodon_Ia_Val"/>
    <property type="match status" value="1"/>
</dbReference>
<dbReference type="Proteomes" id="UP000256599">
    <property type="component" value="Unassembled WGS sequence"/>
</dbReference>
<dbReference type="GO" id="GO:0002161">
    <property type="term" value="F:aminoacyl-tRNA deacylase activity"/>
    <property type="evidence" value="ECO:0007669"/>
    <property type="project" value="InterPro"/>
</dbReference>
<keyword evidence="7 9" id="KW-0030">Aminoacyl-tRNA synthetase</keyword>
<dbReference type="PANTHER" id="PTHR11946">
    <property type="entry name" value="VALYL-TRNA SYNTHETASES"/>
    <property type="match status" value="1"/>
</dbReference>
<dbReference type="EC" id="6.1.1.9" evidence="9"/>
<keyword evidence="1 9" id="KW-0963">Cytoplasm</keyword>
<evidence type="ECO:0000259" key="10">
    <source>
        <dbReference type="Pfam" id="PF00133"/>
    </source>
</evidence>
<comment type="catalytic activity">
    <reaction evidence="8 9">
        <text>tRNA(Val) + L-valine + ATP = L-valyl-tRNA(Val) + AMP + diphosphate</text>
        <dbReference type="Rhea" id="RHEA:10704"/>
        <dbReference type="Rhea" id="RHEA-COMP:9672"/>
        <dbReference type="Rhea" id="RHEA-COMP:9708"/>
        <dbReference type="ChEBI" id="CHEBI:30616"/>
        <dbReference type="ChEBI" id="CHEBI:33019"/>
        <dbReference type="ChEBI" id="CHEBI:57762"/>
        <dbReference type="ChEBI" id="CHEBI:78442"/>
        <dbReference type="ChEBI" id="CHEBI:78537"/>
        <dbReference type="ChEBI" id="CHEBI:456215"/>
        <dbReference type="EC" id="6.1.1.9"/>
    </reaction>
</comment>
<comment type="domain">
    <text evidence="9">The C-terminal coiled-coil domain is crucial for aminoacylation activity.</text>
</comment>
<dbReference type="GO" id="GO:0005524">
    <property type="term" value="F:ATP binding"/>
    <property type="evidence" value="ECO:0007669"/>
    <property type="project" value="UniProtKB-UniRule"/>
</dbReference>
<dbReference type="Gene3D" id="3.90.740.10">
    <property type="entry name" value="Valyl/Leucyl/Isoleucyl-tRNA synthetase, editing domain"/>
    <property type="match status" value="1"/>
</dbReference>
<dbReference type="PROSITE" id="PS00178">
    <property type="entry name" value="AA_TRNA_LIGASE_I"/>
    <property type="match status" value="1"/>
</dbReference>
<evidence type="ECO:0000256" key="7">
    <source>
        <dbReference type="ARBA" id="ARBA00023146"/>
    </source>
</evidence>
<keyword evidence="4 9" id="KW-0067">ATP-binding</keyword>
<dbReference type="InterPro" id="IPR001412">
    <property type="entry name" value="aa-tRNA-synth_I_CS"/>
</dbReference>
<feature type="domain" description="Methionyl/Valyl/Leucyl/Isoleucyl-tRNA synthetase anticodon-binding" evidence="11">
    <location>
        <begin position="629"/>
        <end position="761"/>
    </location>
</feature>
<evidence type="ECO:0000256" key="1">
    <source>
        <dbReference type="ARBA" id="ARBA00022490"/>
    </source>
</evidence>
<dbReference type="EMBL" id="NXLR01000009">
    <property type="protein sequence ID" value="RDU59711.1"/>
    <property type="molecule type" value="Genomic_DNA"/>
</dbReference>
<keyword evidence="6 9" id="KW-0175">Coiled coil</keyword>
<dbReference type="OrthoDB" id="9810365at2"/>
<feature type="short sequence motif" description="'HIGH' region" evidence="9">
    <location>
        <begin position="57"/>
        <end position="67"/>
    </location>
</feature>
<keyword evidence="5 9" id="KW-0648">Protein biosynthesis</keyword>
<dbReference type="GO" id="GO:0006438">
    <property type="term" value="P:valyl-tRNA aminoacylation"/>
    <property type="evidence" value="ECO:0007669"/>
    <property type="project" value="UniProtKB-UniRule"/>
</dbReference>
<dbReference type="InterPro" id="IPR002303">
    <property type="entry name" value="Valyl-tRNA_ligase"/>
</dbReference>
<evidence type="ECO:0000313" key="13">
    <source>
        <dbReference type="EMBL" id="RDU59711.1"/>
    </source>
</evidence>
<protein>
    <recommendedName>
        <fullName evidence="9">Valine--tRNA ligase</fullName>
        <ecNumber evidence="9">6.1.1.9</ecNumber>
    </recommendedName>
    <alternativeName>
        <fullName evidence="9">Valyl-tRNA synthetase</fullName>
        <shortName evidence="9">ValRS</shortName>
    </alternativeName>
</protein>
<dbReference type="GO" id="GO:0004832">
    <property type="term" value="F:valine-tRNA ligase activity"/>
    <property type="evidence" value="ECO:0007669"/>
    <property type="project" value="UniProtKB-UniRule"/>
</dbReference>
<dbReference type="NCBIfam" id="NF004349">
    <property type="entry name" value="PRK05729.1"/>
    <property type="match status" value="1"/>
</dbReference>
<gene>
    <name evidence="9" type="primary">valS</name>
    <name evidence="13" type="ORF">CQA63_05515</name>
</gene>
<dbReference type="SUPFAM" id="SSF47323">
    <property type="entry name" value="Anticodon-binding domain of a subclass of class I aminoacyl-tRNA synthetases"/>
    <property type="match status" value="1"/>
</dbReference>
<dbReference type="Gene3D" id="2.170.220.10">
    <property type="match status" value="1"/>
</dbReference>
<evidence type="ECO:0000256" key="9">
    <source>
        <dbReference type="HAMAP-Rule" id="MF_02004"/>
    </source>
</evidence>
<evidence type="ECO:0000256" key="3">
    <source>
        <dbReference type="ARBA" id="ARBA00022741"/>
    </source>
</evidence>
<name>A0A3D8I575_9HELI</name>
<sequence length="888" mass="101435">MNLEDKDTQKAKKGYQPDIVEKTFYQICEERGYFEIEGNQSLWGANPACFSIMMPPPNVTGVLHIGHALTFTLQDIITRFKRMNGFKTLYQPGLDHAGIATQNVVQKQLLSEGISKESLGREAFIAKVWEWKEKSGGAILHQMRKLGITPAWSRLRFTMDQGLQNAVKKAFVQWYNQGFIVQDYYMVNWCVHDGALSDIEVEYEENHGKLYYLRYPIEGSSESLIVATTRPETFFGDSAVMVNPQDSRYAHLVGKNVILPLLNRPIPIIADSHVDMDFGSGCVKVTPAHDMNDYEVGKRHNLSFITIFDQKGILNTHAGEFAGKDRLQARPEIVQKLQEEGFIESIEDYSNQIGKCYRCNNVVEPYISKQWFVKKEVAKHAIERVNNGELHFFPPQWLNNYNAWMRELKDWCISRQLWWGHRIPVWYCQCGHKIASEVDNPKCPKCLKEATKQDEDVLDTWFSSGLWAFSTLGWGNDIQANAPYRDSDLHDFYPNSLLITGFDILFFWVARMLLSGESLLGILPFKDVYLHALVRDESGQKMSKSKGNVIDPLEMIDTYGADVLRFSLAYLCAQGRDVKLSKSVLENTKNFTNKLYNATQFLLMYLEQLGGQGGFANLGAIEIHTPLGRYMLARFYNATSEVHQALEAYRFEQGANILYRFLWGEFCDWGIELAKASKDSIYELGAIFKSALLLLHPYMPFITDYLWHSLDKSDIRSSDSIMIAAYPKPQGHKEGQLQHNFEIMQDVIVCIRRLKAMLELGSAPIKEIYIKLNDEVDNALLKQFVCKLARVENLHIIAQKPDASVGDVGEFCECYLCLEGIDLSAITSRLSAQKQKLEKELHKFKGMLSNEKFVQNAPKAVLEQNRASLRSVQEKYDKICAELQALNP</sequence>
<comment type="subunit">
    <text evidence="9">Monomer.</text>
</comment>
<evidence type="ECO:0000256" key="2">
    <source>
        <dbReference type="ARBA" id="ARBA00022598"/>
    </source>
</evidence>
<dbReference type="RefSeq" id="WP_104700013.1">
    <property type="nucleotide sequence ID" value="NZ_FZPP01000019.1"/>
</dbReference>
<dbReference type="SUPFAM" id="SSF46589">
    <property type="entry name" value="tRNA-binding arm"/>
    <property type="match status" value="1"/>
</dbReference>
<dbReference type="Pfam" id="PF00133">
    <property type="entry name" value="tRNA-synt_1"/>
    <property type="match status" value="1"/>
</dbReference>
<dbReference type="InterPro" id="IPR009080">
    <property type="entry name" value="tRNAsynth_Ia_anticodon-bd"/>
</dbReference>
<dbReference type="Pfam" id="PF10458">
    <property type="entry name" value="Val_tRNA-synt_C"/>
    <property type="match status" value="1"/>
</dbReference>
<dbReference type="InterPro" id="IPR010978">
    <property type="entry name" value="tRNA-bd_arm"/>
</dbReference>
<dbReference type="Gene3D" id="1.10.287.380">
    <property type="entry name" value="Valyl-tRNA synthetase, C-terminal domain"/>
    <property type="match status" value="1"/>
</dbReference>
<dbReference type="AlphaFoldDB" id="A0A3D8I575"/>
<evidence type="ECO:0000259" key="11">
    <source>
        <dbReference type="Pfam" id="PF08264"/>
    </source>
</evidence>
<comment type="subcellular location">
    <subcellularLocation>
        <location evidence="9">Cytoplasm</location>
    </subcellularLocation>
</comment>
<organism evidence="13 14">
    <name type="scientific">Helicobacter marmotae</name>
    <dbReference type="NCBI Taxonomy" id="152490"/>
    <lineage>
        <taxon>Bacteria</taxon>
        <taxon>Pseudomonadati</taxon>
        <taxon>Campylobacterota</taxon>
        <taxon>Epsilonproteobacteria</taxon>
        <taxon>Campylobacterales</taxon>
        <taxon>Helicobacteraceae</taxon>
        <taxon>Helicobacter</taxon>
    </lineage>
</organism>
<reference evidence="13 14" key="1">
    <citation type="submission" date="2018-04" db="EMBL/GenBank/DDBJ databases">
        <title>Novel Campyloabacter and Helicobacter Species and Strains.</title>
        <authorList>
            <person name="Mannion A.J."/>
            <person name="Shen Z."/>
            <person name="Fox J.G."/>
        </authorList>
    </citation>
    <scope>NUCLEOTIDE SEQUENCE [LARGE SCALE GENOMIC DNA]</scope>
    <source>
        <strain evidence="13 14">MIT 98-6070</strain>
    </source>
</reference>
<dbReference type="PRINTS" id="PR00986">
    <property type="entry name" value="TRNASYNTHVAL"/>
</dbReference>
<comment type="caution">
    <text evidence="13">The sequence shown here is derived from an EMBL/GenBank/DDBJ whole genome shotgun (WGS) entry which is preliminary data.</text>
</comment>
<evidence type="ECO:0000259" key="12">
    <source>
        <dbReference type="Pfam" id="PF10458"/>
    </source>
</evidence>
<proteinExistence type="inferred from homology"/>
<evidence type="ECO:0000256" key="6">
    <source>
        <dbReference type="ARBA" id="ARBA00023054"/>
    </source>
</evidence>
<dbReference type="SUPFAM" id="SSF50677">
    <property type="entry name" value="ValRS/IleRS/LeuRS editing domain"/>
    <property type="match status" value="1"/>
</dbReference>
<feature type="domain" description="Valyl-tRNA synthetase tRNA-binding arm" evidence="12">
    <location>
        <begin position="822"/>
        <end position="886"/>
    </location>
</feature>
<dbReference type="InterPro" id="IPR037118">
    <property type="entry name" value="Val-tRNA_synth_C_sf"/>
</dbReference>
<dbReference type="FunFam" id="3.40.50.620:FF:000382">
    <property type="entry name" value="Valine--tRNA ligase"/>
    <property type="match status" value="1"/>
</dbReference>
<evidence type="ECO:0000256" key="4">
    <source>
        <dbReference type="ARBA" id="ARBA00022840"/>
    </source>
</evidence>
<dbReference type="Gene3D" id="3.40.50.620">
    <property type="entry name" value="HUPs"/>
    <property type="match status" value="2"/>
</dbReference>
<comment type="domain">
    <text evidence="9">ValRS has two distinct active sites: one for aminoacylation and one for editing. The misactivated threonine is translocated from the active site to the editing site.</text>
</comment>
<dbReference type="InterPro" id="IPR002300">
    <property type="entry name" value="aa-tRNA-synth_Ia"/>
</dbReference>
<dbReference type="NCBIfam" id="TIGR00422">
    <property type="entry name" value="valS"/>
    <property type="match status" value="1"/>
</dbReference>
<dbReference type="InterPro" id="IPR033705">
    <property type="entry name" value="Anticodon_Ia_Val"/>
</dbReference>
<accession>A0A3D8I575</accession>
<dbReference type="Pfam" id="PF08264">
    <property type="entry name" value="Anticodon_1"/>
    <property type="match status" value="1"/>
</dbReference>
<dbReference type="PANTHER" id="PTHR11946:SF93">
    <property type="entry name" value="VALINE--TRNA LIGASE, CHLOROPLASTIC_MITOCHONDRIAL 2"/>
    <property type="match status" value="1"/>
</dbReference>
<dbReference type="SUPFAM" id="SSF52374">
    <property type="entry name" value="Nucleotidylyl transferase"/>
    <property type="match status" value="1"/>
</dbReference>
<dbReference type="HAMAP" id="MF_02004">
    <property type="entry name" value="Val_tRNA_synth_type1"/>
    <property type="match status" value="1"/>
</dbReference>
<keyword evidence="2 9" id="KW-0436">Ligase</keyword>
<feature type="short sequence motif" description="'KMSKS' region" evidence="9">
    <location>
        <begin position="541"/>
        <end position="545"/>
    </location>
</feature>
<dbReference type="InterPro" id="IPR019499">
    <property type="entry name" value="Val-tRNA_synth_tRNA-bd"/>
</dbReference>
<dbReference type="InterPro" id="IPR013155">
    <property type="entry name" value="M/V/L/I-tRNA-synth_anticd-bd"/>
</dbReference>
<keyword evidence="14" id="KW-1185">Reference proteome</keyword>
<dbReference type="InterPro" id="IPR009008">
    <property type="entry name" value="Val/Leu/Ile-tRNA-synth_edit"/>
</dbReference>
<feature type="domain" description="Aminoacyl-tRNA synthetase class Ia" evidence="10">
    <location>
        <begin position="25"/>
        <end position="581"/>
    </location>
</feature>
<evidence type="ECO:0000313" key="14">
    <source>
        <dbReference type="Proteomes" id="UP000256599"/>
    </source>
</evidence>
<dbReference type="Gene3D" id="1.10.730.10">
    <property type="entry name" value="Isoleucyl-tRNA Synthetase, Domain 1"/>
    <property type="match status" value="1"/>
</dbReference>
<evidence type="ECO:0000256" key="5">
    <source>
        <dbReference type="ARBA" id="ARBA00022917"/>
    </source>
</evidence>
<dbReference type="InterPro" id="IPR014729">
    <property type="entry name" value="Rossmann-like_a/b/a_fold"/>
</dbReference>
<dbReference type="CDD" id="cd00817">
    <property type="entry name" value="ValRS_core"/>
    <property type="match status" value="1"/>
</dbReference>
<comment type="function">
    <text evidence="9">Catalyzes the attachment of valine to tRNA(Val). As ValRS can inadvertently accommodate and process structurally similar amino acids such as threonine, to avoid such errors, it has a 'posttransfer' editing activity that hydrolyzes mischarged Thr-tRNA(Val) in a tRNA-dependent manner.</text>
</comment>
<dbReference type="GO" id="GO:0005829">
    <property type="term" value="C:cytosol"/>
    <property type="evidence" value="ECO:0007669"/>
    <property type="project" value="TreeGrafter"/>
</dbReference>
<comment type="similarity">
    <text evidence="9">Belongs to the class-I aminoacyl-tRNA synthetase family. ValS type 1 subfamily.</text>
</comment>
<dbReference type="FunFam" id="3.90.740.10:FF:000005">
    <property type="entry name" value="Valine--tRNA ligase, mitochondrial"/>
    <property type="match status" value="1"/>
</dbReference>
<feature type="binding site" evidence="9">
    <location>
        <position position="544"/>
    </location>
    <ligand>
        <name>ATP</name>
        <dbReference type="ChEBI" id="CHEBI:30616"/>
    </ligand>
</feature>